<evidence type="ECO:0000313" key="2">
    <source>
        <dbReference type="EMBL" id="MFC4674695.1"/>
    </source>
</evidence>
<keyword evidence="3" id="KW-1185">Reference proteome</keyword>
<proteinExistence type="predicted"/>
<sequence>MKYFTTISSLAELKKQYRKLAIENHPDKGGTTEAMQQINLEFEKLFAVWKNDTGTTDTATGYESDYAEASAKEYTDYVYNEYRYRGSNYKGQSPEEVVDILHIWLKETYPRYKFSVTRKHYDSIGIYLIRADFEAFFKESACKCSKQLNHYHIEKDKDLTDRAREVMDNVYRFVNSYNFDDSDAMTDYFHCNFYLNMGIGTWEKPYKIEIPKLQAKKGTLPPVFKHPEGATHKAIRQALGKARFSYIESKKYSGMLILGEDHYSDGGEHHFWGLNYSSGKMARKRIDKLQAAGIICKTTGWNGGYIRFTGYTPETEALLEKERQEWIEAKKAWDLEHGNEENMEAEGASRLSSYL</sequence>
<dbReference type="SUPFAM" id="SSF46565">
    <property type="entry name" value="Chaperone J-domain"/>
    <property type="match status" value="1"/>
</dbReference>
<feature type="domain" description="Large polyvalent protein associated" evidence="1">
    <location>
        <begin position="95"/>
        <end position="178"/>
    </location>
</feature>
<dbReference type="Proteomes" id="UP001596023">
    <property type="component" value="Unassembled WGS sequence"/>
</dbReference>
<gene>
    <name evidence="2" type="ORF">ACFO6W_13405</name>
</gene>
<accession>A0ABV9KWT2</accession>
<dbReference type="CDD" id="cd06257">
    <property type="entry name" value="DnaJ"/>
    <property type="match status" value="1"/>
</dbReference>
<dbReference type="InterPro" id="IPR036869">
    <property type="entry name" value="J_dom_sf"/>
</dbReference>
<dbReference type="InterPro" id="IPR041311">
    <property type="entry name" value="LPD29"/>
</dbReference>
<dbReference type="Pfam" id="PF18847">
    <property type="entry name" value="LPD29"/>
    <property type="match status" value="1"/>
</dbReference>
<reference evidence="3" key="1">
    <citation type="journal article" date="2019" name="Int. J. Syst. Evol. Microbiol.">
        <title>The Global Catalogue of Microorganisms (GCM) 10K type strain sequencing project: providing services to taxonomists for standard genome sequencing and annotation.</title>
        <authorList>
            <consortium name="The Broad Institute Genomics Platform"/>
            <consortium name="The Broad Institute Genome Sequencing Center for Infectious Disease"/>
            <person name="Wu L."/>
            <person name="Ma J."/>
        </authorList>
    </citation>
    <scope>NUCLEOTIDE SEQUENCE [LARGE SCALE GENOMIC DNA]</scope>
    <source>
        <strain evidence="3">CCUG 66188</strain>
    </source>
</reference>
<dbReference type="RefSeq" id="WP_379997239.1">
    <property type="nucleotide sequence ID" value="NZ_JBHSGN010000078.1"/>
</dbReference>
<organism evidence="2 3">
    <name type="scientific">Dysgonomonas termitidis</name>
    <dbReference type="NCBI Taxonomy" id="1516126"/>
    <lineage>
        <taxon>Bacteria</taxon>
        <taxon>Pseudomonadati</taxon>
        <taxon>Bacteroidota</taxon>
        <taxon>Bacteroidia</taxon>
        <taxon>Bacteroidales</taxon>
        <taxon>Dysgonomonadaceae</taxon>
        <taxon>Dysgonomonas</taxon>
    </lineage>
</organism>
<comment type="caution">
    <text evidence="2">The sequence shown here is derived from an EMBL/GenBank/DDBJ whole genome shotgun (WGS) entry which is preliminary data.</text>
</comment>
<name>A0ABV9KWT2_9BACT</name>
<dbReference type="EMBL" id="JBHSGN010000078">
    <property type="protein sequence ID" value="MFC4674695.1"/>
    <property type="molecule type" value="Genomic_DNA"/>
</dbReference>
<evidence type="ECO:0000259" key="1">
    <source>
        <dbReference type="Pfam" id="PF18847"/>
    </source>
</evidence>
<evidence type="ECO:0000313" key="3">
    <source>
        <dbReference type="Proteomes" id="UP001596023"/>
    </source>
</evidence>
<protein>
    <submittedName>
        <fullName evidence="2">LPD29 domain-containing protein</fullName>
    </submittedName>
</protein>
<dbReference type="InterPro" id="IPR001623">
    <property type="entry name" value="DnaJ_domain"/>
</dbReference>
<dbReference type="Gene3D" id="1.10.287.110">
    <property type="entry name" value="DnaJ domain"/>
    <property type="match status" value="1"/>
</dbReference>